<dbReference type="HOGENOM" id="CLU_1994953_0_0_1"/>
<dbReference type="PhylomeDB" id="B3NVK7"/>
<sequence>MCMPYLSKLFGSGDRRQRRTQDVGITPLPSLANVTQVSMNTVKSAKSAKSAKSGKSAKSTSRRSTAVVNPSDSSVSSIENYTEQPTGTASRGVVRNTSASVPTSAVPADEAGALRSWWEYFGMSKNKKPSIDSL</sequence>
<reference evidence="2 3" key="2">
    <citation type="journal article" date="2008" name="Bioinformatics">
        <title>Assembly reconciliation.</title>
        <authorList>
            <person name="Zimin A.V."/>
            <person name="Smith D.R."/>
            <person name="Sutton G."/>
            <person name="Yorke J.A."/>
        </authorList>
    </citation>
    <scope>NUCLEOTIDE SEQUENCE [LARGE SCALE GENOMIC DNA]</scope>
    <source>
        <strain evidence="2 3">TSC#14021-0224.01</strain>
    </source>
</reference>
<keyword evidence="3" id="KW-1185">Reference proteome</keyword>
<dbReference type="KEGG" id="der:6550006"/>
<feature type="compositionally biased region" description="Polar residues" evidence="1">
    <location>
        <begin position="67"/>
        <end position="103"/>
    </location>
</feature>
<organism evidence="2 3">
    <name type="scientific">Drosophila erecta</name>
    <name type="common">Fruit fly</name>
    <dbReference type="NCBI Taxonomy" id="7220"/>
    <lineage>
        <taxon>Eukaryota</taxon>
        <taxon>Metazoa</taxon>
        <taxon>Ecdysozoa</taxon>
        <taxon>Arthropoda</taxon>
        <taxon>Hexapoda</taxon>
        <taxon>Insecta</taxon>
        <taxon>Pterygota</taxon>
        <taxon>Neoptera</taxon>
        <taxon>Endopterygota</taxon>
        <taxon>Diptera</taxon>
        <taxon>Brachycera</taxon>
        <taxon>Muscomorpha</taxon>
        <taxon>Ephydroidea</taxon>
        <taxon>Drosophilidae</taxon>
        <taxon>Drosophila</taxon>
        <taxon>Sophophora</taxon>
    </lineage>
</organism>
<dbReference type="Proteomes" id="UP000008711">
    <property type="component" value="Unassembled WGS sequence"/>
</dbReference>
<evidence type="ECO:0000256" key="1">
    <source>
        <dbReference type="SAM" id="MobiDB-lite"/>
    </source>
</evidence>
<dbReference type="eggNOG" id="ENOG502T864">
    <property type="taxonomic scope" value="Eukaryota"/>
</dbReference>
<gene>
    <name evidence="2" type="primary">Dere\GG18236</name>
    <name evidence="2" type="synonym">dere_GLEANR_3092</name>
    <name evidence="2" type="synonym">GG18236</name>
    <name evidence="2" type="ORF">Dere_GG18236</name>
</gene>
<feature type="region of interest" description="Disordered" evidence="1">
    <location>
        <begin position="1"/>
        <end position="108"/>
    </location>
</feature>
<accession>B3NVK7</accession>
<dbReference type="OMA" id="RRSWWGY"/>
<evidence type="ECO:0000313" key="3">
    <source>
        <dbReference type="Proteomes" id="UP000008711"/>
    </source>
</evidence>
<proteinExistence type="predicted"/>
<feature type="compositionally biased region" description="Polar residues" evidence="1">
    <location>
        <begin position="32"/>
        <end position="42"/>
    </location>
</feature>
<reference evidence="2 3" key="1">
    <citation type="journal article" date="2007" name="Nature">
        <title>Evolution of genes and genomes on the Drosophila phylogeny.</title>
        <authorList>
            <consortium name="Drosophila 12 Genomes Consortium"/>
            <person name="Clark A.G."/>
            <person name="Eisen M.B."/>
            <person name="Smith D.R."/>
            <person name="Bergman C.M."/>
            <person name="Oliver B."/>
            <person name="Markow T.A."/>
            <person name="Kaufman T.C."/>
            <person name="Kellis M."/>
            <person name="Gelbart W."/>
            <person name="Iyer V.N."/>
            <person name="Pollard D.A."/>
            <person name="Sackton T.B."/>
            <person name="Larracuente A.M."/>
            <person name="Singh N.D."/>
            <person name="Abad J.P."/>
            <person name="Abt D.N."/>
            <person name="Adryan B."/>
            <person name="Aguade M."/>
            <person name="Akashi H."/>
            <person name="Anderson W.W."/>
            <person name="Aquadro C.F."/>
            <person name="Ardell D.H."/>
            <person name="Arguello R."/>
            <person name="Artieri C.G."/>
            <person name="Barbash D.A."/>
            <person name="Barker D."/>
            <person name="Barsanti P."/>
            <person name="Batterham P."/>
            <person name="Batzoglou S."/>
            <person name="Begun D."/>
            <person name="Bhutkar A."/>
            <person name="Blanco E."/>
            <person name="Bosak S.A."/>
            <person name="Bradley R.K."/>
            <person name="Brand A.D."/>
            <person name="Brent M.R."/>
            <person name="Brooks A.N."/>
            <person name="Brown R.H."/>
            <person name="Butlin R.K."/>
            <person name="Caggese C."/>
            <person name="Calvi B.R."/>
            <person name="Bernardo de Carvalho A."/>
            <person name="Caspi A."/>
            <person name="Castrezana S."/>
            <person name="Celniker S.E."/>
            <person name="Chang J.L."/>
            <person name="Chapple C."/>
            <person name="Chatterji S."/>
            <person name="Chinwalla A."/>
            <person name="Civetta A."/>
            <person name="Clifton S.W."/>
            <person name="Comeron J.M."/>
            <person name="Costello J.C."/>
            <person name="Coyne J.A."/>
            <person name="Daub J."/>
            <person name="David R.G."/>
            <person name="Delcher A.L."/>
            <person name="Delehaunty K."/>
            <person name="Do C.B."/>
            <person name="Ebling H."/>
            <person name="Edwards K."/>
            <person name="Eickbush T."/>
            <person name="Evans J.D."/>
            <person name="Filipski A."/>
            <person name="Findeiss S."/>
            <person name="Freyhult E."/>
            <person name="Fulton L."/>
            <person name="Fulton R."/>
            <person name="Garcia A.C."/>
            <person name="Gardiner A."/>
            <person name="Garfield D.A."/>
            <person name="Garvin B.E."/>
            <person name="Gibson G."/>
            <person name="Gilbert D."/>
            <person name="Gnerre S."/>
            <person name="Godfrey J."/>
            <person name="Good R."/>
            <person name="Gotea V."/>
            <person name="Gravely B."/>
            <person name="Greenberg A.J."/>
            <person name="Griffiths-Jones S."/>
            <person name="Gross S."/>
            <person name="Guigo R."/>
            <person name="Gustafson E.A."/>
            <person name="Haerty W."/>
            <person name="Hahn M.W."/>
            <person name="Halligan D.L."/>
            <person name="Halpern A.L."/>
            <person name="Halter G.M."/>
            <person name="Han M.V."/>
            <person name="Heger A."/>
            <person name="Hillier L."/>
            <person name="Hinrichs A.S."/>
            <person name="Holmes I."/>
            <person name="Hoskins R.A."/>
            <person name="Hubisz M.J."/>
            <person name="Hultmark D."/>
            <person name="Huntley M.A."/>
            <person name="Jaffe D.B."/>
            <person name="Jagadeeshan S."/>
            <person name="Jeck W.R."/>
            <person name="Johnson J."/>
            <person name="Jones C.D."/>
            <person name="Jordan W.C."/>
            <person name="Karpen G.H."/>
            <person name="Kataoka E."/>
            <person name="Keightley P.D."/>
            <person name="Kheradpour P."/>
            <person name="Kirkness E.F."/>
            <person name="Koerich L.B."/>
            <person name="Kristiansen K."/>
            <person name="Kudrna D."/>
            <person name="Kulathinal R.J."/>
            <person name="Kumar S."/>
            <person name="Kwok R."/>
            <person name="Lander E."/>
            <person name="Langley C.H."/>
            <person name="Lapoint R."/>
            <person name="Lazzaro B.P."/>
            <person name="Lee S.J."/>
            <person name="Levesque L."/>
            <person name="Li R."/>
            <person name="Lin C.F."/>
            <person name="Lin M.F."/>
            <person name="Lindblad-Toh K."/>
            <person name="Llopart A."/>
            <person name="Long M."/>
            <person name="Low L."/>
            <person name="Lozovsky E."/>
            <person name="Lu J."/>
            <person name="Luo M."/>
            <person name="Machado C.A."/>
            <person name="Makalowski W."/>
            <person name="Marzo M."/>
            <person name="Matsuda M."/>
            <person name="Matzkin L."/>
            <person name="McAllister B."/>
            <person name="McBride C.S."/>
            <person name="McKernan B."/>
            <person name="McKernan K."/>
            <person name="Mendez-Lago M."/>
            <person name="Minx P."/>
            <person name="Mollenhauer M.U."/>
            <person name="Montooth K."/>
            <person name="Mount S.M."/>
            <person name="Mu X."/>
            <person name="Myers E."/>
            <person name="Negre B."/>
            <person name="Newfeld S."/>
            <person name="Nielsen R."/>
            <person name="Noor M.A."/>
            <person name="O'Grady P."/>
            <person name="Pachter L."/>
            <person name="Papaceit M."/>
            <person name="Parisi M.J."/>
            <person name="Parisi M."/>
            <person name="Parts L."/>
            <person name="Pedersen J.S."/>
            <person name="Pesole G."/>
            <person name="Phillippy A.M."/>
            <person name="Ponting C.P."/>
            <person name="Pop M."/>
            <person name="Porcelli D."/>
            <person name="Powell J.R."/>
            <person name="Prohaska S."/>
            <person name="Pruitt K."/>
            <person name="Puig M."/>
            <person name="Quesneville H."/>
            <person name="Ram K.R."/>
            <person name="Rand D."/>
            <person name="Rasmussen M.D."/>
            <person name="Reed L.K."/>
            <person name="Reenan R."/>
            <person name="Reily A."/>
            <person name="Remington K.A."/>
            <person name="Rieger T.T."/>
            <person name="Ritchie M.G."/>
            <person name="Robin C."/>
            <person name="Rogers Y.H."/>
            <person name="Rohde C."/>
            <person name="Rozas J."/>
            <person name="Rubenfield M.J."/>
            <person name="Ruiz A."/>
            <person name="Russo S."/>
            <person name="Salzberg S.L."/>
            <person name="Sanchez-Gracia A."/>
            <person name="Saranga D.J."/>
            <person name="Sato H."/>
            <person name="Schaeffer S.W."/>
            <person name="Schatz M.C."/>
            <person name="Schlenke T."/>
            <person name="Schwartz R."/>
            <person name="Segarra C."/>
            <person name="Singh R.S."/>
            <person name="Sirot L."/>
            <person name="Sirota M."/>
            <person name="Sisneros N.B."/>
            <person name="Smith C.D."/>
            <person name="Smith T.F."/>
            <person name="Spieth J."/>
            <person name="Stage D.E."/>
            <person name="Stark A."/>
            <person name="Stephan W."/>
            <person name="Strausberg R.L."/>
            <person name="Strempel S."/>
            <person name="Sturgill D."/>
            <person name="Sutton G."/>
            <person name="Sutton G.G."/>
            <person name="Tao W."/>
            <person name="Teichmann S."/>
            <person name="Tobari Y.N."/>
            <person name="Tomimura Y."/>
            <person name="Tsolas J.M."/>
            <person name="Valente V.L."/>
            <person name="Venter E."/>
            <person name="Venter J.C."/>
            <person name="Vicario S."/>
            <person name="Vieira F.G."/>
            <person name="Vilella A.J."/>
            <person name="Villasante A."/>
            <person name="Walenz B."/>
            <person name="Wang J."/>
            <person name="Wasserman M."/>
            <person name="Watts T."/>
            <person name="Wilson D."/>
            <person name="Wilson R.K."/>
            <person name="Wing R.A."/>
            <person name="Wolfner M.F."/>
            <person name="Wong A."/>
            <person name="Wong G.K."/>
            <person name="Wu C.I."/>
            <person name="Wu G."/>
            <person name="Yamamoto D."/>
            <person name="Yang H.P."/>
            <person name="Yang S.P."/>
            <person name="Yorke J.A."/>
            <person name="Yoshida K."/>
            <person name="Zdobnov E."/>
            <person name="Zhang P."/>
            <person name="Zhang Y."/>
            <person name="Zimin A.V."/>
            <person name="Baldwin J."/>
            <person name="Abdouelleil A."/>
            <person name="Abdulkadir J."/>
            <person name="Abebe A."/>
            <person name="Abera B."/>
            <person name="Abreu J."/>
            <person name="Acer S.C."/>
            <person name="Aftuck L."/>
            <person name="Alexander A."/>
            <person name="An P."/>
            <person name="Anderson E."/>
            <person name="Anderson S."/>
            <person name="Arachi H."/>
            <person name="Azer M."/>
            <person name="Bachantsang P."/>
            <person name="Barry A."/>
            <person name="Bayul T."/>
            <person name="Berlin A."/>
            <person name="Bessette D."/>
            <person name="Bloom T."/>
            <person name="Blye J."/>
            <person name="Boguslavskiy L."/>
            <person name="Bonnet C."/>
            <person name="Boukhgalter B."/>
            <person name="Bourzgui I."/>
            <person name="Brown A."/>
            <person name="Cahill P."/>
            <person name="Channer S."/>
            <person name="Cheshatsang Y."/>
            <person name="Chuda L."/>
            <person name="Citroen M."/>
            <person name="Collymore A."/>
            <person name="Cooke P."/>
            <person name="Costello M."/>
            <person name="D'Aco K."/>
            <person name="Daza R."/>
            <person name="De Haan G."/>
            <person name="DeGray S."/>
            <person name="DeMaso C."/>
            <person name="Dhargay N."/>
            <person name="Dooley K."/>
            <person name="Dooley E."/>
            <person name="Doricent M."/>
            <person name="Dorje P."/>
            <person name="Dorjee K."/>
            <person name="Dupes A."/>
            <person name="Elong R."/>
            <person name="Falk J."/>
            <person name="Farina A."/>
            <person name="Faro S."/>
            <person name="Ferguson D."/>
            <person name="Fisher S."/>
            <person name="Foley C.D."/>
            <person name="Franke A."/>
            <person name="Friedrich D."/>
            <person name="Gadbois L."/>
            <person name="Gearin G."/>
            <person name="Gearin C.R."/>
            <person name="Giannoukos G."/>
            <person name="Goode T."/>
            <person name="Graham J."/>
            <person name="Grandbois E."/>
            <person name="Grewal S."/>
            <person name="Gyaltsen K."/>
            <person name="Hafez N."/>
            <person name="Hagos B."/>
            <person name="Hall J."/>
            <person name="Henson C."/>
            <person name="Hollinger A."/>
            <person name="Honan T."/>
            <person name="Huard M.D."/>
            <person name="Hughes L."/>
            <person name="Hurhula B."/>
            <person name="Husby M.E."/>
            <person name="Kamat A."/>
            <person name="Kanga B."/>
            <person name="Kashin S."/>
            <person name="Khazanovich D."/>
            <person name="Kisner P."/>
            <person name="Lance K."/>
            <person name="Lara M."/>
            <person name="Lee W."/>
            <person name="Lennon N."/>
            <person name="Letendre F."/>
            <person name="LeVine R."/>
            <person name="Lipovsky A."/>
            <person name="Liu X."/>
            <person name="Liu J."/>
            <person name="Liu S."/>
            <person name="Lokyitsang T."/>
            <person name="Lokyitsang Y."/>
            <person name="Lubonja R."/>
            <person name="Lui A."/>
            <person name="MacDonald P."/>
            <person name="Magnisalis V."/>
            <person name="Maru K."/>
            <person name="Matthews C."/>
            <person name="McCusker W."/>
            <person name="McDonough S."/>
            <person name="Mehta T."/>
            <person name="Meldrim J."/>
            <person name="Meneus L."/>
            <person name="Mihai O."/>
            <person name="Mihalev A."/>
            <person name="Mihova T."/>
            <person name="Mittelman R."/>
            <person name="Mlenga V."/>
            <person name="Montmayeur A."/>
            <person name="Mulrain L."/>
            <person name="Navidi A."/>
            <person name="Naylor J."/>
            <person name="Negash T."/>
            <person name="Nguyen T."/>
            <person name="Nguyen N."/>
            <person name="Nicol R."/>
            <person name="Norbu C."/>
            <person name="Norbu N."/>
            <person name="Novod N."/>
            <person name="O'Neill B."/>
            <person name="Osman S."/>
            <person name="Markiewicz E."/>
            <person name="Oyono O.L."/>
            <person name="Patti C."/>
            <person name="Phunkhang P."/>
            <person name="Pierre F."/>
            <person name="Priest M."/>
            <person name="Raghuraman S."/>
            <person name="Rege F."/>
            <person name="Reyes R."/>
            <person name="Rise C."/>
            <person name="Rogov P."/>
            <person name="Ross K."/>
            <person name="Ryan E."/>
            <person name="Settipalli S."/>
            <person name="Shea T."/>
            <person name="Sherpa N."/>
            <person name="Shi L."/>
            <person name="Shih D."/>
            <person name="Sparrow T."/>
            <person name="Spaulding J."/>
            <person name="Stalker J."/>
            <person name="Stange-Thomann N."/>
            <person name="Stavropoulos S."/>
            <person name="Stone C."/>
            <person name="Strader C."/>
            <person name="Tesfaye S."/>
            <person name="Thomson T."/>
            <person name="Thoulutsang Y."/>
            <person name="Thoulutsang D."/>
            <person name="Topham K."/>
            <person name="Topping I."/>
            <person name="Tsamla T."/>
            <person name="Vassiliev H."/>
            <person name="Vo A."/>
            <person name="Wangchuk T."/>
            <person name="Wangdi T."/>
            <person name="Weiand M."/>
            <person name="Wilkinson J."/>
            <person name="Wilson A."/>
            <person name="Yadav S."/>
            <person name="Young G."/>
            <person name="Yu Q."/>
            <person name="Zembek L."/>
            <person name="Zhong D."/>
            <person name="Zimmer A."/>
            <person name="Zwirko Z."/>
            <person name="Jaffe D.B."/>
            <person name="Alvarez P."/>
            <person name="Brockman W."/>
            <person name="Butler J."/>
            <person name="Chin C."/>
            <person name="Gnerre S."/>
            <person name="Grabherr M."/>
            <person name="Kleber M."/>
            <person name="Mauceli E."/>
            <person name="MacCallum I."/>
        </authorList>
    </citation>
    <scope>NUCLEOTIDE SEQUENCE [LARGE SCALE GENOMIC DNA]</scope>
    <source>
        <strain evidence="2 3">TSC#14021-0224.01</strain>
    </source>
</reference>
<name>B3NVK7_DROER</name>
<feature type="compositionally biased region" description="Low complexity" evidence="1">
    <location>
        <begin position="43"/>
        <end position="66"/>
    </location>
</feature>
<dbReference type="EMBL" id="CH954180">
    <property type="protein sequence ID" value="EDV46399.1"/>
    <property type="molecule type" value="Genomic_DNA"/>
</dbReference>
<dbReference type="AlphaFoldDB" id="B3NVK7"/>
<protein>
    <submittedName>
        <fullName evidence="2">Uncharacterized protein</fullName>
    </submittedName>
</protein>
<dbReference type="OrthoDB" id="7868526at2759"/>
<evidence type="ECO:0000313" key="2">
    <source>
        <dbReference type="EMBL" id="EDV46399.1"/>
    </source>
</evidence>